<dbReference type="PANTHER" id="PTHR44068:SF11">
    <property type="entry name" value="GERANYL DIPHOSPHATE 2-C-METHYLTRANSFERASE"/>
    <property type="match status" value="1"/>
</dbReference>
<gene>
    <name evidence="3" type="ORF">B7G68_11205</name>
</gene>
<dbReference type="PANTHER" id="PTHR44068">
    <property type="entry name" value="ZGC:194242"/>
    <property type="match status" value="1"/>
</dbReference>
<dbReference type="InterPro" id="IPR013216">
    <property type="entry name" value="Methyltransf_11"/>
</dbReference>
<keyword evidence="1" id="KW-0808">Transferase</keyword>
<dbReference type="Pfam" id="PF08241">
    <property type="entry name" value="Methyltransf_11"/>
    <property type="match status" value="1"/>
</dbReference>
<name>A0ABN5ITL5_9CAUL</name>
<dbReference type="EMBL" id="CP027850">
    <property type="protein sequence ID" value="AVQ02366.1"/>
    <property type="molecule type" value="Genomic_DNA"/>
</dbReference>
<dbReference type="Proteomes" id="UP000240527">
    <property type="component" value="Chromosome"/>
</dbReference>
<evidence type="ECO:0000313" key="3">
    <source>
        <dbReference type="EMBL" id="AVQ02366.1"/>
    </source>
</evidence>
<sequence>MQAFLTALRNATPAPLRPALGRLRRALAPPRVSAAPAELPEPADVDAVTAPQELWHLVGAADADFVRVGQEFKRLFIEAGLQPHHAILDVGCGIGRAAAPLVNYLDENGRYAGFDVMAEAIDWCKANIAVGDPRFDFAHADMRSDRYNPAGSQPASAYVFPYPDASFDYVWLGSVFTHLLAADQAQFAREIARVLKPGGISIVSWYLIDEEARANTGNGQIAFDFVHPLDGCWTATPDLPEAVIGYDLEPVLAQYDALGLEVLNPALGVWRRQPLQDQDIVIARKRA</sequence>
<accession>A0ABN5ITL5</accession>
<evidence type="ECO:0000256" key="1">
    <source>
        <dbReference type="ARBA" id="ARBA00022679"/>
    </source>
</evidence>
<feature type="domain" description="Methyltransferase type 11" evidence="2">
    <location>
        <begin position="88"/>
        <end position="202"/>
    </location>
</feature>
<dbReference type="RefSeq" id="WP_013079306.1">
    <property type="nucleotide sequence ID" value="NZ_CP027850.1"/>
</dbReference>
<evidence type="ECO:0000313" key="4">
    <source>
        <dbReference type="Proteomes" id="UP000240527"/>
    </source>
</evidence>
<dbReference type="SUPFAM" id="SSF53335">
    <property type="entry name" value="S-adenosyl-L-methionine-dependent methyltransferases"/>
    <property type="match status" value="1"/>
</dbReference>
<keyword evidence="3" id="KW-0489">Methyltransferase</keyword>
<dbReference type="GO" id="GO:0008168">
    <property type="term" value="F:methyltransferase activity"/>
    <property type="evidence" value="ECO:0007669"/>
    <property type="project" value="UniProtKB-KW"/>
</dbReference>
<keyword evidence="4" id="KW-1185">Reference proteome</keyword>
<dbReference type="CDD" id="cd02440">
    <property type="entry name" value="AdoMet_MTases"/>
    <property type="match status" value="1"/>
</dbReference>
<dbReference type="InterPro" id="IPR029063">
    <property type="entry name" value="SAM-dependent_MTases_sf"/>
</dbReference>
<evidence type="ECO:0000259" key="2">
    <source>
        <dbReference type="Pfam" id="PF08241"/>
    </source>
</evidence>
<dbReference type="Gene3D" id="3.40.50.150">
    <property type="entry name" value="Vaccinia Virus protein VP39"/>
    <property type="match status" value="1"/>
</dbReference>
<dbReference type="InterPro" id="IPR050447">
    <property type="entry name" value="Erg6_SMT_methyltransf"/>
</dbReference>
<proteinExistence type="predicted"/>
<reference evidence="3 4" key="1">
    <citation type="journal article" date="2015" name="Biotechnol. Bioeng.">
        <title>Genome sequence and phenotypic characterization of Caulobacter segnis.</title>
        <authorList>
            <person name="Patel S."/>
            <person name="Fletcher B."/>
            <person name="Scott D.C."/>
            <person name="Ely B."/>
        </authorList>
    </citation>
    <scope>NUCLEOTIDE SEQUENCE [LARGE SCALE GENOMIC DNA]</scope>
    <source>
        <strain evidence="3 4">TK0059</strain>
    </source>
</reference>
<dbReference type="GO" id="GO:0032259">
    <property type="term" value="P:methylation"/>
    <property type="evidence" value="ECO:0007669"/>
    <property type="project" value="UniProtKB-KW"/>
</dbReference>
<organism evidence="3 4">
    <name type="scientific">Caulobacter segnis</name>
    <dbReference type="NCBI Taxonomy" id="88688"/>
    <lineage>
        <taxon>Bacteria</taxon>
        <taxon>Pseudomonadati</taxon>
        <taxon>Pseudomonadota</taxon>
        <taxon>Alphaproteobacteria</taxon>
        <taxon>Caulobacterales</taxon>
        <taxon>Caulobacteraceae</taxon>
        <taxon>Caulobacter</taxon>
    </lineage>
</organism>
<protein>
    <submittedName>
        <fullName evidence="3">Class I SAM-dependent methyltransferase</fullName>
    </submittedName>
</protein>